<proteinExistence type="inferred from homology"/>
<evidence type="ECO:0000256" key="1">
    <source>
        <dbReference type="ARBA" id="ARBA00005854"/>
    </source>
</evidence>
<keyword evidence="3" id="KW-0520">NAD</keyword>
<dbReference type="Pfam" id="PF00389">
    <property type="entry name" value="2-Hacid_dh"/>
    <property type="match status" value="1"/>
</dbReference>
<dbReference type="Gene3D" id="3.40.50.720">
    <property type="entry name" value="NAD(P)-binding Rossmann-like Domain"/>
    <property type="match status" value="2"/>
</dbReference>
<organism evidence="7 8">
    <name type="scientific">Shinella lacus</name>
    <dbReference type="NCBI Taxonomy" id="2654216"/>
    <lineage>
        <taxon>Bacteria</taxon>
        <taxon>Pseudomonadati</taxon>
        <taxon>Pseudomonadota</taxon>
        <taxon>Alphaproteobacteria</taxon>
        <taxon>Hyphomicrobiales</taxon>
        <taxon>Rhizobiaceae</taxon>
        <taxon>Shinella</taxon>
    </lineage>
</organism>
<gene>
    <name evidence="7" type="ORF">GB927_010055</name>
</gene>
<reference evidence="7" key="1">
    <citation type="submission" date="2021-07" db="EMBL/GenBank/DDBJ databases">
        <title>Shinella sp. nov., a novel member of the genus Shinella from water.</title>
        <authorList>
            <person name="Deng Y."/>
        </authorList>
    </citation>
    <scope>NUCLEOTIDE SEQUENCE</scope>
    <source>
        <strain evidence="7">CPCC 100929</strain>
    </source>
</reference>
<comment type="caution">
    <text evidence="7">The sequence shown here is derived from an EMBL/GenBank/DDBJ whole genome shotgun (WGS) entry which is preliminary data.</text>
</comment>
<dbReference type="InterPro" id="IPR006139">
    <property type="entry name" value="D-isomer_2_OHA_DH_cat_dom"/>
</dbReference>
<keyword evidence="8" id="KW-1185">Reference proteome</keyword>
<keyword evidence="2 4" id="KW-0560">Oxidoreductase</keyword>
<evidence type="ECO:0000256" key="2">
    <source>
        <dbReference type="ARBA" id="ARBA00023002"/>
    </source>
</evidence>
<sequence length="312" mass="33262">MRVVVTDYAFGNVDQERAVAMAVAAAFSEHQCRSEEETIAAVRDADVVFNNFAPMNERTMGVMAQGATVIRYGVGVDNVDLEAARRLGVHVCNVPDYGVEEVADHAAAMALSLARKLGRYDAGIRAGEWKIGTMVDHVRSLGQSTVGLVGFGRIARAFARRMQAFGTTIVAYDPYVSAADGATMLPLDDVIAQADILSLHVPLTPETRHMIGKAEIARMRRGAILINVSRGGLVDEVALADALANGHLGGAGVDVFEKEPLPAGVPLRDAPNAIFSPHAAFFSDASVERLQRLAAEEGLRALKGEPLRCALT</sequence>
<dbReference type="SUPFAM" id="SSF52283">
    <property type="entry name" value="Formate/glycerate dehydrogenase catalytic domain-like"/>
    <property type="match status" value="1"/>
</dbReference>
<dbReference type="Proteomes" id="UP000996601">
    <property type="component" value="Unassembled WGS sequence"/>
</dbReference>
<dbReference type="EMBL" id="WHSB02000003">
    <property type="protein sequence ID" value="MCQ4630380.1"/>
    <property type="molecule type" value="Genomic_DNA"/>
</dbReference>
<dbReference type="InterPro" id="IPR043322">
    <property type="entry name" value="CtBP"/>
</dbReference>
<dbReference type="InterPro" id="IPR029753">
    <property type="entry name" value="D-isomer_DH_CS"/>
</dbReference>
<protein>
    <submittedName>
        <fullName evidence="7">C-terminal binding protein</fullName>
    </submittedName>
</protein>
<dbReference type="RefSeq" id="WP_256116620.1">
    <property type="nucleotide sequence ID" value="NZ_WHSB02000003.1"/>
</dbReference>
<evidence type="ECO:0000313" key="8">
    <source>
        <dbReference type="Proteomes" id="UP000996601"/>
    </source>
</evidence>
<dbReference type="CDD" id="cd05299">
    <property type="entry name" value="CtBP_dh"/>
    <property type="match status" value="1"/>
</dbReference>
<dbReference type="PROSITE" id="PS00670">
    <property type="entry name" value="D_2_HYDROXYACID_DH_2"/>
    <property type="match status" value="1"/>
</dbReference>
<dbReference type="PROSITE" id="PS00671">
    <property type="entry name" value="D_2_HYDROXYACID_DH_3"/>
    <property type="match status" value="1"/>
</dbReference>
<dbReference type="InterPro" id="IPR006140">
    <property type="entry name" value="D-isomer_DH_NAD-bd"/>
</dbReference>
<comment type="similarity">
    <text evidence="1 4">Belongs to the D-isomer specific 2-hydroxyacid dehydrogenase family.</text>
</comment>
<name>A0ABT1R5B5_9HYPH</name>
<evidence type="ECO:0000313" key="7">
    <source>
        <dbReference type="EMBL" id="MCQ4630380.1"/>
    </source>
</evidence>
<evidence type="ECO:0000256" key="3">
    <source>
        <dbReference type="ARBA" id="ARBA00023027"/>
    </source>
</evidence>
<dbReference type="InterPro" id="IPR036291">
    <property type="entry name" value="NAD(P)-bd_dom_sf"/>
</dbReference>
<dbReference type="PANTHER" id="PTHR43761:SF1">
    <property type="entry name" value="D-ISOMER SPECIFIC 2-HYDROXYACID DEHYDROGENASE CATALYTIC DOMAIN-CONTAINING PROTEIN-RELATED"/>
    <property type="match status" value="1"/>
</dbReference>
<evidence type="ECO:0000259" key="5">
    <source>
        <dbReference type="Pfam" id="PF00389"/>
    </source>
</evidence>
<evidence type="ECO:0000256" key="4">
    <source>
        <dbReference type="RuleBase" id="RU003719"/>
    </source>
</evidence>
<feature type="domain" description="D-isomer specific 2-hydroxyacid dehydrogenase catalytic" evidence="5">
    <location>
        <begin position="30"/>
        <end position="308"/>
    </location>
</feature>
<feature type="domain" description="D-isomer specific 2-hydroxyacid dehydrogenase NAD-binding" evidence="6">
    <location>
        <begin position="108"/>
        <end position="280"/>
    </location>
</feature>
<dbReference type="PANTHER" id="PTHR43761">
    <property type="entry name" value="D-ISOMER SPECIFIC 2-HYDROXYACID DEHYDROGENASE FAMILY PROTEIN (AFU_ORTHOLOGUE AFUA_1G13630)"/>
    <property type="match status" value="1"/>
</dbReference>
<evidence type="ECO:0000259" key="6">
    <source>
        <dbReference type="Pfam" id="PF02826"/>
    </source>
</evidence>
<dbReference type="InterPro" id="IPR050418">
    <property type="entry name" value="D-iso_2-hydroxyacid_DH_PdxB"/>
</dbReference>
<dbReference type="SUPFAM" id="SSF51735">
    <property type="entry name" value="NAD(P)-binding Rossmann-fold domains"/>
    <property type="match status" value="1"/>
</dbReference>
<dbReference type="Pfam" id="PF02826">
    <property type="entry name" value="2-Hacid_dh_C"/>
    <property type="match status" value="1"/>
</dbReference>
<accession>A0ABT1R5B5</accession>